<dbReference type="AlphaFoldDB" id="E6VE07"/>
<evidence type="ECO:0000256" key="4">
    <source>
        <dbReference type="ARBA" id="ARBA00023136"/>
    </source>
</evidence>
<proteinExistence type="predicted"/>
<feature type="transmembrane region" description="Helical" evidence="5">
    <location>
        <begin position="245"/>
        <end position="264"/>
    </location>
</feature>
<dbReference type="InterPro" id="IPR051533">
    <property type="entry name" value="WaaL-like"/>
</dbReference>
<evidence type="ECO:0000259" key="6">
    <source>
        <dbReference type="Pfam" id="PF04932"/>
    </source>
</evidence>
<keyword evidence="4 5" id="KW-0472">Membrane</keyword>
<feature type="transmembrane region" description="Helical" evidence="5">
    <location>
        <begin position="49"/>
        <end position="69"/>
    </location>
</feature>
<dbReference type="HOGENOM" id="CLU_586181_0_0_5"/>
<feature type="transmembrane region" description="Helical" evidence="5">
    <location>
        <begin position="396"/>
        <end position="416"/>
    </location>
</feature>
<dbReference type="InterPro" id="IPR007016">
    <property type="entry name" value="O-antigen_ligase-rel_domated"/>
</dbReference>
<evidence type="ECO:0000256" key="2">
    <source>
        <dbReference type="ARBA" id="ARBA00022692"/>
    </source>
</evidence>
<dbReference type="PANTHER" id="PTHR37422:SF13">
    <property type="entry name" value="LIPOPOLYSACCHARIDE BIOSYNTHESIS PROTEIN PA4999-RELATED"/>
    <property type="match status" value="1"/>
</dbReference>
<feature type="domain" description="O-antigen ligase-related" evidence="6">
    <location>
        <begin position="204"/>
        <end position="347"/>
    </location>
</feature>
<dbReference type="BioCyc" id="RPAL652103:RPDX1_RS23585-MONOMER"/>
<evidence type="ECO:0000256" key="3">
    <source>
        <dbReference type="ARBA" id="ARBA00022989"/>
    </source>
</evidence>
<accession>E6VE07</accession>
<feature type="transmembrane region" description="Helical" evidence="5">
    <location>
        <begin position="197"/>
        <end position="214"/>
    </location>
</feature>
<dbReference type="Pfam" id="PF04932">
    <property type="entry name" value="Wzy_C"/>
    <property type="match status" value="1"/>
</dbReference>
<feature type="transmembrane region" description="Helical" evidence="5">
    <location>
        <begin position="331"/>
        <end position="353"/>
    </location>
</feature>
<gene>
    <name evidence="7" type="ordered locus">Rpdx1_4769</name>
</gene>
<evidence type="ECO:0000313" key="7">
    <source>
        <dbReference type="EMBL" id="ADU46315.1"/>
    </source>
</evidence>
<dbReference type="GO" id="GO:0016020">
    <property type="term" value="C:membrane"/>
    <property type="evidence" value="ECO:0007669"/>
    <property type="project" value="UniProtKB-SubCell"/>
</dbReference>
<feature type="transmembrane region" description="Helical" evidence="5">
    <location>
        <begin position="76"/>
        <end position="98"/>
    </location>
</feature>
<evidence type="ECO:0000256" key="5">
    <source>
        <dbReference type="SAM" id="Phobius"/>
    </source>
</evidence>
<dbReference type="Proteomes" id="UP000001402">
    <property type="component" value="Chromosome"/>
</dbReference>
<dbReference type="OrthoDB" id="4391260at2"/>
<feature type="transmembrane region" description="Helical" evidence="5">
    <location>
        <begin position="172"/>
        <end position="190"/>
    </location>
</feature>
<evidence type="ECO:0000313" key="8">
    <source>
        <dbReference type="Proteomes" id="UP000001402"/>
    </source>
</evidence>
<dbReference type="PANTHER" id="PTHR37422">
    <property type="entry name" value="TEICHURONIC ACID BIOSYNTHESIS PROTEIN TUAE"/>
    <property type="match status" value="1"/>
</dbReference>
<dbReference type="STRING" id="652103.Rpdx1_4769"/>
<dbReference type="KEGG" id="rpx:Rpdx1_4769"/>
<protein>
    <submittedName>
        <fullName evidence="7">O-antigen polymerase</fullName>
    </submittedName>
</protein>
<feature type="transmembrane region" description="Helical" evidence="5">
    <location>
        <begin position="130"/>
        <end position="152"/>
    </location>
</feature>
<evidence type="ECO:0000256" key="1">
    <source>
        <dbReference type="ARBA" id="ARBA00004141"/>
    </source>
</evidence>
<name>E6VE07_RHOPX</name>
<keyword evidence="2 5" id="KW-0812">Transmembrane</keyword>
<organism evidence="7 8">
    <name type="scientific">Rhodopseudomonas palustris (strain DX-1)</name>
    <dbReference type="NCBI Taxonomy" id="652103"/>
    <lineage>
        <taxon>Bacteria</taxon>
        <taxon>Pseudomonadati</taxon>
        <taxon>Pseudomonadota</taxon>
        <taxon>Alphaproteobacteria</taxon>
        <taxon>Hyphomicrobiales</taxon>
        <taxon>Nitrobacteraceae</taxon>
        <taxon>Rhodopseudomonas</taxon>
    </lineage>
</organism>
<reference evidence="7" key="1">
    <citation type="submission" date="2010-12" db="EMBL/GenBank/DDBJ databases">
        <title>Complete sequence of Rhodopseudomonas palustris DX-1.</title>
        <authorList>
            <consortium name="US DOE Joint Genome Institute"/>
            <person name="Lucas S."/>
            <person name="Copeland A."/>
            <person name="Lapidus A."/>
            <person name="Cheng J.-F."/>
            <person name="Goodwin L."/>
            <person name="Pitluck S."/>
            <person name="Misra M."/>
            <person name="Chertkov O."/>
            <person name="Detter J.C."/>
            <person name="Han C."/>
            <person name="Tapia R."/>
            <person name="Land M."/>
            <person name="Hauser L."/>
            <person name="Kyrpides N."/>
            <person name="Ivanova N."/>
            <person name="Ovchinnikova G."/>
            <person name="Logan B."/>
            <person name="Oda Y."/>
            <person name="Harwood C."/>
            <person name="Woyke T."/>
        </authorList>
    </citation>
    <scope>NUCLEOTIDE SEQUENCE [LARGE SCALE GENOMIC DNA]</scope>
    <source>
        <strain evidence="7">DX-1</strain>
    </source>
</reference>
<feature type="transmembrane region" description="Helical" evidence="5">
    <location>
        <begin position="21"/>
        <end position="43"/>
    </location>
</feature>
<comment type="subcellular location">
    <subcellularLocation>
        <location evidence="1">Membrane</location>
        <topology evidence="1">Multi-pass membrane protein</topology>
    </subcellularLocation>
</comment>
<feature type="transmembrane region" description="Helical" evidence="5">
    <location>
        <begin position="220"/>
        <end position="238"/>
    </location>
</feature>
<sequence precursor="true">MTSVGWTALDQGALFETRARVAIRWLVAMIVLVSMGVFSPALVPEEQAVLQQVAALGLWSLVIAVSFLVTPIARLALTADVVAVLGFYVFAMLSAFWSDLTPPTLMKAAAMSITTFGAYRLAMRIDIDDILAAATFALFLLVGSSVLVALFIPSIGVNDSWMHAGQWQGVFASKQALGIISAHLVLFATYRKITGGGWLVFLLMLAVGSAGAIGSGSRGGGALTVAACVALYLCGRSITLMRVLALGPLLLSAVACLMIAYIYFTGYDAFRIGDTSIDFTERTFIWQYALSHFNDAPVAGFGLNGFWTVKSLYDYYEQSHGWVLDNFHSGYVAVLVETGLIGFTLFLTSTALVTVRILMSIRDRAIMRTHCTLAIVFLLLSYQINLTETNFLRSTSFMSILLIVVQLMVCSFPAASTRQESAAQERSRC</sequence>
<dbReference type="eggNOG" id="COG3307">
    <property type="taxonomic scope" value="Bacteria"/>
</dbReference>
<keyword evidence="3 5" id="KW-1133">Transmembrane helix</keyword>
<feature type="transmembrane region" description="Helical" evidence="5">
    <location>
        <begin position="365"/>
        <end position="384"/>
    </location>
</feature>
<feature type="transmembrane region" description="Helical" evidence="5">
    <location>
        <begin position="104"/>
        <end position="123"/>
    </location>
</feature>
<dbReference type="EMBL" id="CP002418">
    <property type="protein sequence ID" value="ADU46315.1"/>
    <property type="molecule type" value="Genomic_DNA"/>
</dbReference>